<dbReference type="Proteomes" id="UP001156682">
    <property type="component" value="Unassembled WGS sequence"/>
</dbReference>
<sequence length="372" mass="40161">MMLRNKLTLAILAIGLSNQVMALDLGEYNGTKFSIGGYIKAEAIYDMPEKNGEDTWQTSARQSRINVATEKQVNDIKLKGYIEVDFWDDSAEAGDSTYAPRIRHAYIGINNFTIGQTWAGQFFGNAPFDVNMVNFYGPGTGSIAGNGAVIRPDMVVSWNKNLGNGHSVRLTGQDPVWQYANIPDLVASYNFRTGGHAFNLTATGREVGTEIGSGVNAGDDPDESKYGAAISAAAKLKFGGTTLAFSAYTGKGAGVYAGWGRRAGGTGPNQDTDVDTNGKLITTTGLTAGITQQLTNKLSATLRYGQVEADLKGMSEDTIKMTNVNLVYNYLPEVDFGIEWRDQNVGTRPPTSLTTSSRPEGQQVELFAMYKF</sequence>
<dbReference type="SUPFAM" id="SSF56935">
    <property type="entry name" value="Porins"/>
    <property type="match status" value="1"/>
</dbReference>
<keyword evidence="1" id="KW-0732">Signal</keyword>
<gene>
    <name evidence="2" type="ORF">GCM10007878_25160</name>
</gene>
<comment type="caution">
    <text evidence="2">The sequence shown here is derived from an EMBL/GenBank/DDBJ whole genome shotgun (WGS) entry which is preliminary data.</text>
</comment>
<dbReference type="EMBL" id="BSOR01000073">
    <property type="protein sequence ID" value="GLR65077.1"/>
    <property type="molecule type" value="Genomic_DNA"/>
</dbReference>
<reference evidence="3" key="1">
    <citation type="journal article" date="2019" name="Int. J. Syst. Evol. Microbiol.">
        <title>The Global Catalogue of Microorganisms (GCM) 10K type strain sequencing project: providing services to taxonomists for standard genome sequencing and annotation.</title>
        <authorList>
            <consortium name="The Broad Institute Genomics Platform"/>
            <consortium name="The Broad Institute Genome Sequencing Center for Infectious Disease"/>
            <person name="Wu L."/>
            <person name="Ma J."/>
        </authorList>
    </citation>
    <scope>NUCLEOTIDE SEQUENCE [LARGE SCALE GENOMIC DNA]</scope>
    <source>
        <strain evidence="3">NBRC 100033</strain>
    </source>
</reference>
<dbReference type="RefSeq" id="WP_284306034.1">
    <property type="nucleotide sequence ID" value="NZ_BSOR01000073.1"/>
</dbReference>
<dbReference type="Pfam" id="PF19577">
    <property type="entry name" value="DcaP"/>
    <property type="match status" value="1"/>
</dbReference>
<feature type="chain" id="PRO_5045080263" description="Porin" evidence="1">
    <location>
        <begin position="23"/>
        <end position="372"/>
    </location>
</feature>
<proteinExistence type="predicted"/>
<dbReference type="InterPro" id="IPR045748">
    <property type="entry name" value="DcaP"/>
</dbReference>
<evidence type="ECO:0008006" key="4">
    <source>
        <dbReference type="Google" id="ProtNLM"/>
    </source>
</evidence>
<evidence type="ECO:0000256" key="1">
    <source>
        <dbReference type="SAM" id="SignalP"/>
    </source>
</evidence>
<evidence type="ECO:0000313" key="2">
    <source>
        <dbReference type="EMBL" id="GLR65077.1"/>
    </source>
</evidence>
<dbReference type="Gene3D" id="2.40.160.10">
    <property type="entry name" value="Porin"/>
    <property type="match status" value="1"/>
</dbReference>
<protein>
    <recommendedName>
        <fullName evidence="4">Porin</fullName>
    </recommendedName>
</protein>
<organism evidence="2 3">
    <name type="scientific">Marinospirillum insulare</name>
    <dbReference type="NCBI Taxonomy" id="217169"/>
    <lineage>
        <taxon>Bacteria</taxon>
        <taxon>Pseudomonadati</taxon>
        <taxon>Pseudomonadota</taxon>
        <taxon>Gammaproteobacteria</taxon>
        <taxon>Oceanospirillales</taxon>
        <taxon>Oceanospirillaceae</taxon>
        <taxon>Marinospirillum</taxon>
    </lineage>
</organism>
<dbReference type="InterPro" id="IPR023614">
    <property type="entry name" value="Porin_dom_sf"/>
</dbReference>
<evidence type="ECO:0000313" key="3">
    <source>
        <dbReference type="Proteomes" id="UP001156682"/>
    </source>
</evidence>
<accession>A0ABQ6A3C6</accession>
<feature type="signal peptide" evidence="1">
    <location>
        <begin position="1"/>
        <end position="22"/>
    </location>
</feature>
<keyword evidence="3" id="KW-1185">Reference proteome</keyword>
<name>A0ABQ6A3C6_9GAMM</name>